<reference evidence="1 2" key="1">
    <citation type="journal article" date="2019" name="Front. Microbiol.">
        <title>Thermoanaerosceptrum fracticalcis gen. nov. sp. nov., a Novel Fumarate-Fermenting Microorganism From a Deep Fractured Carbonate Aquifer of the US Great Basin.</title>
        <authorList>
            <person name="Hamilton-Brehm S.D."/>
            <person name="Stewart L.E."/>
            <person name="Zavarin M."/>
            <person name="Caldwell M."/>
            <person name="Lawson P.A."/>
            <person name="Onstott T.C."/>
            <person name="Grzymski J."/>
            <person name="Neveux I."/>
            <person name="Lollar B.S."/>
            <person name="Russell C.E."/>
            <person name="Moser D.P."/>
        </authorList>
    </citation>
    <scope>NUCLEOTIDE SEQUENCE [LARGE SCALE GENOMIC DNA]</scope>
    <source>
        <strain evidence="1 2">DRI-13</strain>
    </source>
</reference>
<dbReference type="OrthoDB" id="2109987at2"/>
<gene>
    <name evidence="1" type="ORF">BR63_17155</name>
</gene>
<dbReference type="Proteomes" id="UP000515847">
    <property type="component" value="Chromosome"/>
</dbReference>
<sequence>MGGNIVLIWQQKQVDINYGVNEVVVASERISSLSISSLEQFLNRNGIDPRQIENVILVRDLTEIIPQELKSNKSFGYLRVTPTPLEFMPVASLMQKSNVKIHTFHLPLPIKSDFDVRLRKTLETLTTLSIKEVAVNSTFSLIDNSSAPRVIEKIEQFCPGQFSCYFSDIFNTANFLLRENNLLINLLLRQTVKALLEKIDRSLNEVGIFAPIYLLKGDGTLASSKMAEINPLATWRAKEAIYLISGSHWQKNKDTIVIFEQDQSIKMGVTEDYLPRIPEGVNKFQDIELPGRYPLTITIENTSNRKKWEEAIELLNPFPGPVTLVNFSKTLDASPVFSYPIANAPNEPHVLASGVLTAPFRWETQKMIVANSVEEIDSVKQTLLDAALNTLDKQGVRLRKINYSFENNPLKYLPKNRVLLKLIIWGNPILTDQNTEPYCIYYIK</sequence>
<name>A0A7G6E6X9_THEFR</name>
<evidence type="ECO:0000313" key="1">
    <source>
        <dbReference type="EMBL" id="QNB47833.1"/>
    </source>
</evidence>
<keyword evidence="2" id="KW-1185">Reference proteome</keyword>
<dbReference type="AlphaFoldDB" id="A0A7G6E6X9"/>
<protein>
    <submittedName>
        <fullName evidence="1">Uncharacterized protein</fullName>
    </submittedName>
</protein>
<accession>A0A7G6E6X9</accession>
<proteinExistence type="predicted"/>
<evidence type="ECO:0000313" key="2">
    <source>
        <dbReference type="Proteomes" id="UP000515847"/>
    </source>
</evidence>
<dbReference type="RefSeq" id="WP_034421096.1">
    <property type="nucleotide sequence ID" value="NZ_CP045798.1"/>
</dbReference>
<dbReference type="EMBL" id="CP045798">
    <property type="protein sequence ID" value="QNB47833.1"/>
    <property type="molecule type" value="Genomic_DNA"/>
</dbReference>
<dbReference type="KEGG" id="tfr:BR63_17155"/>
<organism evidence="1 2">
    <name type="scientific">Thermanaerosceptrum fracticalcis</name>
    <dbReference type="NCBI Taxonomy" id="1712410"/>
    <lineage>
        <taxon>Bacteria</taxon>
        <taxon>Bacillati</taxon>
        <taxon>Bacillota</taxon>
        <taxon>Clostridia</taxon>
        <taxon>Eubacteriales</taxon>
        <taxon>Peptococcaceae</taxon>
        <taxon>Thermanaerosceptrum</taxon>
    </lineage>
</organism>